<evidence type="ECO:0000313" key="3">
    <source>
        <dbReference type="EMBL" id="OWW20285.1"/>
    </source>
</evidence>
<keyword evidence="1" id="KW-0472">Membrane</keyword>
<dbReference type="InterPro" id="IPR037185">
    <property type="entry name" value="EmrE-like"/>
</dbReference>
<evidence type="ECO:0000256" key="1">
    <source>
        <dbReference type="SAM" id="Phobius"/>
    </source>
</evidence>
<feature type="transmembrane region" description="Helical" evidence="1">
    <location>
        <begin position="82"/>
        <end position="102"/>
    </location>
</feature>
<feature type="domain" description="EamA" evidence="2">
    <location>
        <begin position="12"/>
        <end position="149"/>
    </location>
</feature>
<keyword evidence="4" id="KW-1185">Reference proteome</keyword>
<feature type="transmembrane region" description="Helical" evidence="1">
    <location>
        <begin position="219"/>
        <end position="236"/>
    </location>
</feature>
<feature type="transmembrane region" description="Helical" evidence="1">
    <location>
        <begin position="273"/>
        <end position="292"/>
    </location>
</feature>
<dbReference type="SUPFAM" id="SSF103481">
    <property type="entry name" value="Multidrug resistance efflux transporter EmrE"/>
    <property type="match status" value="2"/>
</dbReference>
<gene>
    <name evidence="3" type="ORF">AYR66_13065</name>
</gene>
<dbReference type="Pfam" id="PF00892">
    <property type="entry name" value="EamA"/>
    <property type="match status" value="2"/>
</dbReference>
<keyword evidence="1" id="KW-0812">Transmembrane</keyword>
<dbReference type="PANTHER" id="PTHR22911:SF103">
    <property type="entry name" value="BLR2811 PROTEIN"/>
    <property type="match status" value="1"/>
</dbReference>
<evidence type="ECO:0000259" key="2">
    <source>
        <dbReference type="Pfam" id="PF00892"/>
    </source>
</evidence>
<feature type="transmembrane region" description="Helical" evidence="1">
    <location>
        <begin position="155"/>
        <end position="176"/>
    </location>
</feature>
<sequence>MLETTSRTKLWIGIACLVLGQWTLSLLDTAGKLLAQSGYHVVMIAWMRYSLNTLLMAVVLAPHFHRKFGRSILRTRRPGLQLFRATLLLLSTIVFFSVLKIVPLSEGTAMNFCAPLFVLAISPWLLKEKSYASRWVAVGVGFSGMLIVMRPGGSIVPAGVMLGLLSAMIFAVVVVLTRKTNQADHPMVTLFYGGLVGMVISSAIVPFFWTPHMPTTKEWLILASTGVTSTIGHLLVNSAYKHAEASLLAPYAYLQIISATTMGWLVFGQLPDGLTAAGIGIICAGGVGIAYVEHRRVQLEASPTGRPRS</sequence>
<dbReference type="GO" id="GO:0016020">
    <property type="term" value="C:membrane"/>
    <property type="evidence" value="ECO:0007669"/>
    <property type="project" value="InterPro"/>
</dbReference>
<dbReference type="AlphaFoldDB" id="A0A254TCJ8"/>
<proteinExistence type="predicted"/>
<feature type="transmembrane region" description="Helical" evidence="1">
    <location>
        <begin position="37"/>
        <end position="61"/>
    </location>
</feature>
<dbReference type="InterPro" id="IPR000620">
    <property type="entry name" value="EamA_dom"/>
</dbReference>
<feature type="transmembrane region" description="Helical" evidence="1">
    <location>
        <begin position="108"/>
        <end position="126"/>
    </location>
</feature>
<feature type="transmembrane region" description="Helical" evidence="1">
    <location>
        <begin position="131"/>
        <end position="149"/>
    </location>
</feature>
<dbReference type="Proteomes" id="UP000197535">
    <property type="component" value="Unassembled WGS sequence"/>
</dbReference>
<feature type="transmembrane region" description="Helical" evidence="1">
    <location>
        <begin position="188"/>
        <end position="207"/>
    </location>
</feature>
<feature type="domain" description="EamA" evidence="2">
    <location>
        <begin position="159"/>
        <end position="289"/>
    </location>
</feature>
<dbReference type="OrthoDB" id="8584557at2"/>
<evidence type="ECO:0000313" key="4">
    <source>
        <dbReference type="Proteomes" id="UP000197535"/>
    </source>
</evidence>
<accession>A0A254TCJ8</accession>
<reference evidence="3 4" key="1">
    <citation type="submission" date="2016-02" db="EMBL/GenBank/DDBJ databases">
        <authorList>
            <person name="Wen L."/>
            <person name="He K."/>
            <person name="Yang H."/>
        </authorList>
    </citation>
    <scope>NUCLEOTIDE SEQUENCE [LARGE SCALE GENOMIC DNA]</scope>
    <source>
        <strain evidence="3 4">TSA40</strain>
    </source>
</reference>
<comment type="caution">
    <text evidence="3">The sequence shown here is derived from an EMBL/GenBank/DDBJ whole genome shotgun (WGS) entry which is preliminary data.</text>
</comment>
<dbReference type="PANTHER" id="PTHR22911">
    <property type="entry name" value="ACYL-MALONYL CONDENSING ENZYME-RELATED"/>
    <property type="match status" value="1"/>
</dbReference>
<protein>
    <submittedName>
        <fullName evidence="3">Multidrug DMT transporter permease</fullName>
    </submittedName>
</protein>
<organism evidence="3 4">
    <name type="scientific">Noviherbaspirillum denitrificans</name>
    <dbReference type="NCBI Taxonomy" id="1968433"/>
    <lineage>
        <taxon>Bacteria</taxon>
        <taxon>Pseudomonadati</taxon>
        <taxon>Pseudomonadota</taxon>
        <taxon>Betaproteobacteria</taxon>
        <taxon>Burkholderiales</taxon>
        <taxon>Oxalobacteraceae</taxon>
        <taxon>Noviherbaspirillum</taxon>
    </lineage>
</organism>
<dbReference type="EMBL" id="LSTO01000001">
    <property type="protein sequence ID" value="OWW20285.1"/>
    <property type="molecule type" value="Genomic_DNA"/>
</dbReference>
<feature type="transmembrane region" description="Helical" evidence="1">
    <location>
        <begin position="248"/>
        <end position="267"/>
    </location>
</feature>
<dbReference type="RefSeq" id="WP_088707170.1">
    <property type="nucleotide sequence ID" value="NZ_LSTO01000001.1"/>
</dbReference>
<keyword evidence="1" id="KW-1133">Transmembrane helix</keyword>
<name>A0A254TCJ8_9BURK</name>